<dbReference type="InterPro" id="IPR008638">
    <property type="entry name" value="FhaB/CdiA-like_TPS"/>
</dbReference>
<dbReference type="Pfam" id="PF05860">
    <property type="entry name" value="TPS"/>
    <property type="match status" value="1"/>
</dbReference>
<dbReference type="SMART" id="SM00912">
    <property type="entry name" value="Haemagg_act"/>
    <property type="match status" value="1"/>
</dbReference>
<dbReference type="Proteomes" id="UP000683511">
    <property type="component" value="Chromosome"/>
</dbReference>
<feature type="signal peptide" evidence="1">
    <location>
        <begin position="1"/>
        <end position="30"/>
    </location>
</feature>
<dbReference type="InterPro" id="IPR011050">
    <property type="entry name" value="Pectin_lyase_fold/virulence"/>
</dbReference>
<dbReference type="Gene3D" id="2.160.20.10">
    <property type="entry name" value="Single-stranded right-handed beta-helix, Pectin lyase-like"/>
    <property type="match status" value="3"/>
</dbReference>
<dbReference type="EMBL" id="CP021056">
    <property type="protein sequence ID" value="QXE25840.1"/>
    <property type="molecule type" value="Genomic_DNA"/>
</dbReference>
<sequence>MRVISSWQKGIFGTLITCLFTSGLALPTFAQVTSDGTTGTIVNPNGNNFTILNGTAKGQNLFHSFSNFSVPTDGSATFDLVNTPNIKTIFSRVTGENISHIDGLIQTLNSSNPVSLFLMNPNGIMFGANASLNISGSFVGTTAESIKFADGTEFSAKDTSTRPILTMSVPVGLQLGVDAGSIKAQGKPILNFLPDPQNPENPSNFPQIFKAQTVALVGKDIDFNSAIISNPDGRFELLALKNAELGLNNQAGLQITSPISADWGTITLRKSSHLDTTGFNGGAINIRGRGLTIKEGAGISSATNGSRGKGKGITVTTTEFVELLGVSDPLNYATPGIFTSVFASNAQAGDITVETPSLRIANGGWLQSVNFGFNFFNGTPIRNSKTGNITVRAQDVEVKGYNPFPFDFFGTQSFRPSAITTLVTGGENNNSGNITIEADRVRVLNGSRISTDLLGSAFGLTTGKAGDISINSTESLEISGTTPVNFTSAVISSIQPFARGQGGNISITTGRLAVSNGGAVSSALGGQGKAGNLDIQATDVEVSNPVIDSVSNSVSGITVAVVKDAIGQGGNIQLTADNLRVFNGGQIISSSSGQGNAGNLDIKVKNIDVQGVSPNLVNGQYLKSAISASSTTDFDAGTVKITANNLLVHDEAEITVSNTGMGDAGNLRIDAKNIVLDHHGSLRSEVKGGNQGNIIIQEADTLVLRRNSNITTNASGSSTGGNINITADSIVAVPGENSDIFANAVLGRGGNIQIATQGIFGLKFRAQPTGESDITASSQYGVNGTVDINNVGVDPNSGLIELPSNVTDPSQQIASGCAENQSSSFIATGRGGIPENPSLETGSDVYDRLNLRTWSDIRDISTYRKTTALQVPIHPLPGTLVQATSWHRNAQGEVVLFADKSSNHEQPFVTCAALAKIE</sequence>
<accession>A0A975TBT0</accession>
<evidence type="ECO:0000256" key="1">
    <source>
        <dbReference type="SAM" id="SignalP"/>
    </source>
</evidence>
<evidence type="ECO:0000259" key="2">
    <source>
        <dbReference type="SMART" id="SM00912"/>
    </source>
</evidence>
<keyword evidence="1" id="KW-0732">Signal</keyword>
<dbReference type="KEGG" id="rsin:B6N60_04560"/>
<gene>
    <name evidence="3" type="ORF">B6N60_04560</name>
</gene>
<feature type="chain" id="PRO_5036949046" description="Filamentous haemagglutinin FhaB/tRNA nuclease CdiA-like TPS domain-containing protein" evidence="1">
    <location>
        <begin position="31"/>
        <end position="918"/>
    </location>
</feature>
<reference evidence="3" key="1">
    <citation type="submission" date="2017-04" db="EMBL/GenBank/DDBJ databases">
        <title>Genome deletions in a multicellular cyanobacterial endosymbiont for morphological adaptation in marine diatoms.</title>
        <authorList>
            <person name="Wang Y."/>
            <person name="Gao H."/>
            <person name="Li R."/>
            <person name="Xu X."/>
        </authorList>
    </citation>
    <scope>NUCLEOTIDE SEQUENCE</scope>
    <source>
        <strain evidence="3">FACHB 800</strain>
    </source>
</reference>
<dbReference type="NCBIfam" id="TIGR01901">
    <property type="entry name" value="adhes_NPXG"/>
    <property type="match status" value="1"/>
</dbReference>
<evidence type="ECO:0000313" key="4">
    <source>
        <dbReference type="Proteomes" id="UP000683511"/>
    </source>
</evidence>
<dbReference type="SUPFAM" id="SSF51126">
    <property type="entry name" value="Pectin lyase-like"/>
    <property type="match status" value="3"/>
</dbReference>
<name>A0A975TBT0_9NOST</name>
<evidence type="ECO:0000313" key="3">
    <source>
        <dbReference type="EMBL" id="QXE25840.1"/>
    </source>
</evidence>
<dbReference type="AlphaFoldDB" id="A0A975TBT0"/>
<keyword evidence="4" id="KW-1185">Reference proteome</keyword>
<proteinExistence type="predicted"/>
<protein>
    <recommendedName>
        <fullName evidence="2">Filamentous haemagglutinin FhaB/tRNA nuclease CdiA-like TPS domain-containing protein</fullName>
    </recommendedName>
</protein>
<dbReference type="InterPro" id="IPR012334">
    <property type="entry name" value="Pectin_lyas_fold"/>
</dbReference>
<organism evidence="3 4">
    <name type="scientific">Richelia sinica FACHB-800</name>
    <dbReference type="NCBI Taxonomy" id="1357546"/>
    <lineage>
        <taxon>Bacteria</taxon>
        <taxon>Bacillati</taxon>
        <taxon>Cyanobacteriota</taxon>
        <taxon>Cyanophyceae</taxon>
        <taxon>Nostocales</taxon>
        <taxon>Nostocaceae</taxon>
        <taxon>Richelia</taxon>
    </lineage>
</organism>
<feature type="domain" description="Filamentous haemagglutinin FhaB/tRNA nuclease CdiA-like TPS" evidence="2">
    <location>
        <begin position="33"/>
        <end position="149"/>
    </location>
</feature>